<evidence type="ECO:0000256" key="2">
    <source>
        <dbReference type="SAM" id="Phobius"/>
    </source>
</evidence>
<dbReference type="OrthoDB" id="10010140at2"/>
<organism evidence="3 4">
    <name type="scientific">Brevibacterium antiquum CNRZ 918</name>
    <dbReference type="NCBI Taxonomy" id="1255637"/>
    <lineage>
        <taxon>Bacteria</taxon>
        <taxon>Bacillati</taxon>
        <taxon>Actinomycetota</taxon>
        <taxon>Actinomycetes</taxon>
        <taxon>Micrococcales</taxon>
        <taxon>Brevibacteriaceae</taxon>
        <taxon>Brevibacterium</taxon>
    </lineage>
</organism>
<dbReference type="Gene3D" id="1.20.5.170">
    <property type="match status" value="1"/>
</dbReference>
<evidence type="ECO:0000313" key="3">
    <source>
        <dbReference type="EMBL" id="SMY05112.1"/>
    </source>
</evidence>
<feature type="transmembrane region" description="Helical" evidence="2">
    <location>
        <begin position="6"/>
        <end position="24"/>
    </location>
</feature>
<keyword evidence="2" id="KW-0472">Membrane</keyword>
<reference evidence="3 4" key="1">
    <citation type="submission" date="2017-03" db="EMBL/GenBank/DDBJ databases">
        <authorList>
            <person name="Afonso C.L."/>
            <person name="Miller P.J."/>
            <person name="Scott M.A."/>
            <person name="Spackman E."/>
            <person name="Goraichik I."/>
            <person name="Dimitrov K.M."/>
            <person name="Suarez D.L."/>
            <person name="Swayne D.E."/>
        </authorList>
    </citation>
    <scope>NUCLEOTIDE SEQUENCE [LARGE SCALE GENOMIC DNA]</scope>
    <source>
        <strain evidence="3 4">CNRZ 918</strain>
    </source>
</reference>
<accession>A0A2H1L0X5</accession>
<protein>
    <submittedName>
        <fullName evidence="3">Uncharacterized protein</fullName>
    </submittedName>
</protein>
<evidence type="ECO:0000313" key="4">
    <source>
        <dbReference type="Proteomes" id="UP000234433"/>
    </source>
</evidence>
<sequence length="109" mass="12600">MWTDWIPAGVAVAVITGIISFYGVRQNRKTATETNKLNASDSLMKNLADEIKRQDERLDKLDQKVQEQGQKIKHLEQREWSLRRYVYRLIDRIHSLGGEPPEPPTGIEI</sequence>
<proteinExistence type="predicted"/>
<name>A0A2H1L0X5_9MICO</name>
<dbReference type="EMBL" id="FXZD01000020">
    <property type="protein sequence ID" value="SMY05112.1"/>
    <property type="molecule type" value="Genomic_DNA"/>
</dbReference>
<keyword evidence="2" id="KW-1133">Transmembrane helix</keyword>
<feature type="coiled-coil region" evidence="1">
    <location>
        <begin position="44"/>
        <end position="78"/>
    </location>
</feature>
<keyword evidence="2" id="KW-0812">Transmembrane</keyword>
<dbReference type="AlphaFoldDB" id="A0A2H1L0X5"/>
<keyword evidence="1" id="KW-0175">Coiled coil</keyword>
<dbReference type="RefSeq" id="WP_101621153.1">
    <property type="nucleotide sequence ID" value="NZ_FXZD01000020.1"/>
</dbReference>
<evidence type="ECO:0000256" key="1">
    <source>
        <dbReference type="SAM" id="Coils"/>
    </source>
</evidence>
<gene>
    <name evidence="3" type="ORF">BANT918_03268</name>
</gene>
<dbReference type="Proteomes" id="UP000234433">
    <property type="component" value="Unassembled WGS sequence"/>
</dbReference>